<dbReference type="Gene3D" id="3.40.50.300">
    <property type="entry name" value="P-loop containing nucleotide triphosphate hydrolases"/>
    <property type="match status" value="4"/>
</dbReference>
<dbReference type="Pfam" id="PF12705">
    <property type="entry name" value="PDDEXK_1"/>
    <property type="match status" value="1"/>
</dbReference>
<dbReference type="RefSeq" id="WP_254758157.1">
    <property type="nucleotide sequence ID" value="NZ_JANCLT010000003.1"/>
</dbReference>
<keyword evidence="12 14" id="KW-0238">DNA-binding</keyword>
<keyword evidence="8 14" id="KW-0269">Exonuclease</keyword>
<comment type="function">
    <text evidence="14">The heterodimer acts as both an ATP-dependent DNA helicase and an ATP-dependent, dual-direction single-stranded exonuclease. Recognizes the chi site generating a DNA molecule suitable for the initiation of homologous recombination. The AddB subunit has 5' -&gt; 3' nuclease activity but not helicase activity.</text>
</comment>
<gene>
    <name evidence="14 16" type="primary">addB</name>
    <name evidence="16" type="ORF">NK662_06760</name>
</gene>
<keyword evidence="7 14" id="KW-0347">Helicase</keyword>
<keyword evidence="6 14" id="KW-0378">Hydrolase</keyword>
<evidence type="ECO:0000256" key="9">
    <source>
        <dbReference type="ARBA" id="ARBA00022840"/>
    </source>
</evidence>
<dbReference type="GO" id="GO:0051539">
    <property type="term" value="F:4 iron, 4 sulfur cluster binding"/>
    <property type="evidence" value="ECO:0007669"/>
    <property type="project" value="UniProtKB-KW"/>
</dbReference>
<keyword evidence="11 14" id="KW-0411">Iron-sulfur</keyword>
<feature type="binding site" evidence="14">
    <location>
        <position position="1135"/>
    </location>
    <ligand>
        <name>[4Fe-4S] cluster</name>
        <dbReference type="ChEBI" id="CHEBI:49883"/>
    </ligand>
</feature>
<reference evidence="16" key="1">
    <citation type="submission" date="2022-07" db="EMBL/GenBank/DDBJ databases">
        <authorList>
            <person name="Li W.-J."/>
            <person name="Deng Q.-Q."/>
        </authorList>
    </citation>
    <scope>NUCLEOTIDE SEQUENCE</scope>
    <source>
        <strain evidence="16">SYSU M60031</strain>
    </source>
</reference>
<keyword evidence="3 14" id="KW-0479">Metal-binding</keyword>
<protein>
    <recommendedName>
        <fullName evidence="14">ATP-dependent helicase/deoxyribonuclease subunit B</fullName>
        <ecNumber evidence="14">3.1.-.-</ecNumber>
    </recommendedName>
    <alternativeName>
        <fullName evidence="14">ATP-dependent helicase/nuclease subunit AddB</fullName>
    </alternativeName>
</protein>
<dbReference type="EMBL" id="JANCLT010000003">
    <property type="protein sequence ID" value="MCP8968239.1"/>
    <property type="molecule type" value="Genomic_DNA"/>
</dbReference>
<evidence type="ECO:0000256" key="4">
    <source>
        <dbReference type="ARBA" id="ARBA00022741"/>
    </source>
</evidence>
<dbReference type="EC" id="3.1.-.-" evidence="14"/>
<dbReference type="GO" id="GO:0005524">
    <property type="term" value="F:ATP binding"/>
    <property type="evidence" value="ECO:0007669"/>
    <property type="project" value="UniProtKB-UniRule"/>
</dbReference>
<keyword evidence="4 14" id="KW-0547">Nucleotide-binding</keyword>
<feature type="binding site" evidence="14">
    <location>
        <position position="1126"/>
    </location>
    <ligand>
        <name>[4Fe-4S] cluster</name>
        <dbReference type="ChEBI" id="CHEBI:49883"/>
    </ligand>
</feature>
<dbReference type="PROSITE" id="PS51217">
    <property type="entry name" value="UVRD_HELICASE_CTER"/>
    <property type="match status" value="1"/>
</dbReference>
<dbReference type="InterPro" id="IPR049035">
    <property type="entry name" value="ADDB_N"/>
</dbReference>
<dbReference type="GO" id="GO:0004386">
    <property type="term" value="F:helicase activity"/>
    <property type="evidence" value="ECO:0007669"/>
    <property type="project" value="UniProtKB-KW"/>
</dbReference>
<dbReference type="PANTHER" id="PTHR30591">
    <property type="entry name" value="RECBCD ENZYME SUBUNIT RECC"/>
    <property type="match status" value="1"/>
</dbReference>
<dbReference type="InterPro" id="IPR014017">
    <property type="entry name" value="DNA_helicase_UvrD-like_C"/>
</dbReference>
<evidence type="ECO:0000256" key="2">
    <source>
        <dbReference type="ARBA" id="ARBA00022722"/>
    </source>
</evidence>
<dbReference type="FunFam" id="3.90.320.10:FF:000006">
    <property type="entry name" value="ATP-dependent helicase/deoxyribonuclease subunit B"/>
    <property type="match status" value="1"/>
</dbReference>
<comment type="caution">
    <text evidence="16">The sequence shown here is derived from an EMBL/GenBank/DDBJ whole genome shotgun (WGS) entry which is preliminary data.</text>
</comment>
<keyword evidence="17" id="KW-1185">Reference proteome</keyword>
<sequence length="1167" mass="133823">MSLRFVLGRAGSGKSEACLREIRSELKQNPRGRAILYIVPEQMTFQAQRALLSDGVEGSIRADVFSFPRLAWRVLGEVGGGSRIHIDEAGVQMLLRRIVEARKGELRVFQKAAEQTGFLEQLGSMIAEFKRHQVTPLQLYGLWQEGETRGSGSKDQLLASKLHDLQVLYEDFERSLVGKYLDGEDYLKLLCERMPQSQYVRDSAVYVDGFHTFVPQELEVIRQLLRCGADVTVVLTMEEPQQVDELDVFSSSTRAYWQLRQIAEELRIEVQEPILMRGQERFQSAELAHLEQHYDSRPYKPLFGAQEIRLFSAANRRAEVEGAAREIRELVREQGYRYRDIAVMLRNGTSYYDLIKTIFPDYDIPFFIDEKRPMVHHPLVEFIRSALEVVNGNWRYDAIFRCVKTELLYPLQGDRQKLREEMDQFENYCLAYGVQGKRWTSGERWVYRRYRSLEDAHSGQTDSEREMEELLNRLRTMIAEPLLRLQGRLQRAKSVLGMCEAVYLLLEELQVPKKLEALRAQAEAEERFLFANDHEQVWSEVLDLLDKLVELLGEEKLPRDVFLQVMEAGLEALQFANIPPSLDQVIIANIDRSRLSDIRAVILIGANEGVIPAVVTEEGMLSDEERELLLQNGVELAATSRQKLLDEQFVIYQTLTRASDKLYVSCPLADEEGKTLMPSSLFKKLKGLFPGVQEAFLTNDVNDLPPAKQLSYVTTPAVTLSSLTQQLQTWKRYGYDLNLSFWWDVYNFYAEAPEWREAGKRVLGSLFYENRARRLRPEVSRELYGDVIKGSVSRMELFQRCSYAHFMRHGLQLRERDIFKLDAPDIGELFHAALKNIADWLIAQNRSWADLSRSECEHLSLRAMEELAPLLQKEILMSSNRHHYLKRKLQQIIFRASVILSEHAKASGFVPVELEVPFGMNSQGALPPLQMQLENGAKMEVIGRIDRVDKAESEQGTFLRIIDYKSSAKTLDLTEVYYGMALQMLTYLDVVIENAKKWVGSKEASPAGVLYFHIHNPMVSLKKSLSDAEIEQEILKKFKMKGLLLGDADVARMMDVNLKEGVTSSIIPAGLKTDGSFYGQRSSIASAQEFTVLKQHVRRTFETIGTNITEGVIDIAPYKMKEQKACTFCSYRAVCQFDEALPENEYRTLKALKEAEALQRMREGVEQ</sequence>
<dbReference type="InterPro" id="IPR027417">
    <property type="entry name" value="P-loop_NTPase"/>
</dbReference>
<dbReference type="InterPro" id="IPR038726">
    <property type="entry name" value="PDDEXK_AddAB-type"/>
</dbReference>
<evidence type="ECO:0000256" key="7">
    <source>
        <dbReference type="ARBA" id="ARBA00022806"/>
    </source>
</evidence>
<feature type="binding site" evidence="14">
    <location>
        <position position="801"/>
    </location>
    <ligand>
        <name>[4Fe-4S] cluster</name>
        <dbReference type="ChEBI" id="CHEBI:49883"/>
    </ligand>
</feature>
<keyword evidence="1 14" id="KW-0004">4Fe-4S</keyword>
<dbReference type="NCBIfam" id="TIGR02773">
    <property type="entry name" value="addB_Gpos"/>
    <property type="match status" value="1"/>
</dbReference>
<evidence type="ECO:0000313" key="16">
    <source>
        <dbReference type="EMBL" id="MCP8968239.1"/>
    </source>
</evidence>
<dbReference type="GO" id="GO:0008409">
    <property type="term" value="F:5'-3' exonuclease activity"/>
    <property type="evidence" value="ECO:0007669"/>
    <property type="project" value="UniProtKB-UniRule"/>
</dbReference>
<evidence type="ECO:0000256" key="3">
    <source>
        <dbReference type="ARBA" id="ARBA00022723"/>
    </source>
</evidence>
<keyword evidence="9 14" id="KW-0067">ATP-binding</keyword>
<dbReference type="Pfam" id="PF21445">
    <property type="entry name" value="ADDB_N"/>
    <property type="match status" value="1"/>
</dbReference>
<evidence type="ECO:0000256" key="5">
    <source>
        <dbReference type="ARBA" id="ARBA00022763"/>
    </source>
</evidence>
<evidence type="ECO:0000256" key="13">
    <source>
        <dbReference type="ARBA" id="ARBA00023204"/>
    </source>
</evidence>
<evidence type="ECO:0000256" key="11">
    <source>
        <dbReference type="ARBA" id="ARBA00023014"/>
    </source>
</evidence>
<proteinExistence type="inferred from homology"/>
<feature type="domain" description="UvrD-like helicase C-terminal" evidence="15">
    <location>
        <begin position="277"/>
        <end position="583"/>
    </location>
</feature>
<dbReference type="AlphaFoldDB" id="A0AA41X7T1"/>
<dbReference type="Gene3D" id="6.10.140.1030">
    <property type="match status" value="1"/>
</dbReference>
<dbReference type="HAMAP" id="MF_01452">
    <property type="entry name" value="AddB_type1"/>
    <property type="match status" value="1"/>
</dbReference>
<dbReference type="GO" id="GO:0046872">
    <property type="term" value="F:metal ion binding"/>
    <property type="evidence" value="ECO:0007669"/>
    <property type="project" value="UniProtKB-KW"/>
</dbReference>
<dbReference type="Gene3D" id="3.90.320.10">
    <property type="match status" value="1"/>
</dbReference>
<keyword evidence="2 14" id="KW-0540">Nuclease</keyword>
<dbReference type="GO" id="GO:0000724">
    <property type="term" value="P:double-strand break repair via homologous recombination"/>
    <property type="evidence" value="ECO:0007669"/>
    <property type="project" value="UniProtKB-UniRule"/>
</dbReference>
<comment type="miscellaneous">
    <text evidence="14">Despite having conserved helicase domains, this subunit does not have helicase activity.</text>
</comment>
<evidence type="ECO:0000256" key="14">
    <source>
        <dbReference type="HAMAP-Rule" id="MF_01452"/>
    </source>
</evidence>
<evidence type="ECO:0000256" key="12">
    <source>
        <dbReference type="ARBA" id="ARBA00023125"/>
    </source>
</evidence>
<dbReference type="PANTHER" id="PTHR30591:SF1">
    <property type="entry name" value="RECBCD ENZYME SUBUNIT RECC"/>
    <property type="match status" value="1"/>
</dbReference>
<evidence type="ECO:0000256" key="10">
    <source>
        <dbReference type="ARBA" id="ARBA00023004"/>
    </source>
</evidence>
<evidence type="ECO:0000313" key="17">
    <source>
        <dbReference type="Proteomes" id="UP001156102"/>
    </source>
</evidence>
<evidence type="ECO:0000256" key="8">
    <source>
        <dbReference type="ARBA" id="ARBA00022839"/>
    </source>
</evidence>
<dbReference type="SUPFAM" id="SSF52540">
    <property type="entry name" value="P-loop containing nucleoside triphosphate hydrolases"/>
    <property type="match status" value="2"/>
</dbReference>
<name>A0AA41X7T1_9BACI</name>
<comment type="cofactor">
    <cofactor evidence="14">
        <name>[4Fe-4S] cluster</name>
        <dbReference type="ChEBI" id="CHEBI:49883"/>
    </cofactor>
    <text evidence="14">Binds 1 [4Fe-4S] cluster.</text>
</comment>
<evidence type="ECO:0000256" key="6">
    <source>
        <dbReference type="ARBA" id="ARBA00022801"/>
    </source>
</evidence>
<evidence type="ECO:0000259" key="15">
    <source>
        <dbReference type="PROSITE" id="PS51217"/>
    </source>
</evidence>
<comment type="subunit">
    <text evidence="14">Heterodimer of AddA and AddB.</text>
</comment>
<keyword evidence="13 14" id="KW-0234">DNA repair</keyword>
<evidence type="ECO:0000256" key="1">
    <source>
        <dbReference type="ARBA" id="ARBA00022485"/>
    </source>
</evidence>
<dbReference type="Proteomes" id="UP001156102">
    <property type="component" value="Unassembled WGS sequence"/>
</dbReference>
<dbReference type="GO" id="GO:0003690">
    <property type="term" value="F:double-stranded DNA binding"/>
    <property type="evidence" value="ECO:0007669"/>
    <property type="project" value="UniProtKB-UniRule"/>
</dbReference>
<accession>A0AA41X7T1</accession>
<dbReference type="InterPro" id="IPR014140">
    <property type="entry name" value="DNA_helicase_suAddB"/>
</dbReference>
<organism evidence="16 17">
    <name type="scientific">Ectobacillus ponti</name>
    <dbReference type="NCBI Taxonomy" id="2961894"/>
    <lineage>
        <taxon>Bacteria</taxon>
        <taxon>Bacillati</taxon>
        <taxon>Bacillota</taxon>
        <taxon>Bacilli</taxon>
        <taxon>Bacillales</taxon>
        <taxon>Bacillaceae</taxon>
        <taxon>Ectobacillus</taxon>
    </lineage>
</organism>
<keyword evidence="10 14" id="KW-0408">Iron</keyword>
<feature type="binding site" evidence="14">
    <location>
        <position position="1129"/>
    </location>
    <ligand>
        <name>[4Fe-4S] cluster</name>
        <dbReference type="ChEBI" id="CHEBI:49883"/>
    </ligand>
</feature>
<dbReference type="InterPro" id="IPR011604">
    <property type="entry name" value="PDDEXK-like_dom_sf"/>
</dbReference>
<comment type="cofactor">
    <cofactor evidence="14">
        <name>Mg(2+)</name>
        <dbReference type="ChEBI" id="CHEBI:18420"/>
    </cofactor>
</comment>
<keyword evidence="5 14" id="KW-0227">DNA damage</keyword>
<comment type="similarity">
    <text evidence="14">Belongs to the helicase family. AddB/RexB type 1 subfamily.</text>
</comment>